<proteinExistence type="predicted"/>
<organism evidence="1 2">
    <name type="scientific">Synechococcus phage S-CBWM1</name>
    <dbReference type="NCBI Taxonomy" id="2053653"/>
    <lineage>
        <taxon>Viruses</taxon>
        <taxon>Duplodnaviria</taxon>
        <taxon>Heunggongvirae</taxon>
        <taxon>Uroviricota</taxon>
        <taxon>Caudoviricetes</taxon>
        <taxon>Aokuangvirus</taxon>
        <taxon>Aokuangvirus SCBWM1</taxon>
    </lineage>
</organism>
<dbReference type="Proteomes" id="UP000274731">
    <property type="component" value="Segment"/>
</dbReference>
<name>A0A3G1L3P2_9CAUD</name>
<reference evidence="1 2" key="1">
    <citation type="journal article" date="2018" name="Environ. Microbiol.">
        <title>Novel phage-host interactions and evolution as revealed by a cyanomyovirus isolated from an estuarine environment.</title>
        <authorList>
            <person name="Xu Y."/>
            <person name="Zhang R."/>
            <person name="Wang N."/>
            <person name="Cai L."/>
            <person name="Tong Y."/>
            <person name="Sun Q."/>
            <person name="Chen F."/>
            <person name="Jiao N."/>
        </authorList>
    </citation>
    <scope>NUCLEOTIDE SEQUENCE [LARGE SCALE GENOMIC DNA]</scope>
</reference>
<accession>A0A3G1L3P2</accession>
<evidence type="ECO:0000313" key="2">
    <source>
        <dbReference type="Proteomes" id="UP000274731"/>
    </source>
</evidence>
<dbReference type="EMBL" id="MG450654">
    <property type="protein sequence ID" value="ATW62801.1"/>
    <property type="molecule type" value="Genomic_DNA"/>
</dbReference>
<keyword evidence="2" id="KW-1185">Reference proteome</keyword>
<gene>
    <name evidence="1" type="ORF">SCBWM1_gp117</name>
</gene>
<evidence type="ECO:0000313" key="1">
    <source>
        <dbReference type="EMBL" id="ATW62801.1"/>
    </source>
</evidence>
<protein>
    <submittedName>
        <fullName evidence="1">Putative endosialidase</fullName>
    </submittedName>
</protein>
<sequence>MAQNFKLIRFIRCLFPVKRPDPSKLLDGQPAANIEATEPGLFLKNTEGELFKIGPAHVGTTAPNALANGGDGVNLKGEAWLDKSEPTGPTLRIYDGNSWLPCFPIAFARAVISETAPTVTDFLEGTMWWNNETGLTYILYGEGSEAQWIQMGSSSVR</sequence>